<sequence>MADNADDDALNDFSDFPELDFDEEMPSMKVQFNKENNSYNTKKRSIEDLPKALQSINYMVKVKE</sequence>
<reference evidence="1" key="3">
    <citation type="submission" date="2015-02" db="UniProtKB">
        <authorList>
            <consortium name="EnsemblProtists"/>
        </authorList>
    </citation>
    <scope>IDENTIFICATION</scope>
    <source>
        <strain evidence="1">DAOM BR144</strain>
    </source>
</reference>
<keyword evidence="2" id="KW-1185">Reference proteome</keyword>
<reference evidence="2" key="1">
    <citation type="journal article" date="2010" name="Genome Biol.">
        <title>Genome sequence of the necrotrophic plant pathogen Pythium ultimum reveals original pathogenicity mechanisms and effector repertoire.</title>
        <authorList>
            <person name="Levesque C.A."/>
            <person name="Brouwer H."/>
            <person name="Cano L."/>
            <person name="Hamilton J.P."/>
            <person name="Holt C."/>
            <person name="Huitema E."/>
            <person name="Raffaele S."/>
            <person name="Robideau G.P."/>
            <person name="Thines M."/>
            <person name="Win J."/>
            <person name="Zerillo M.M."/>
            <person name="Beakes G.W."/>
            <person name="Boore J.L."/>
            <person name="Busam D."/>
            <person name="Dumas B."/>
            <person name="Ferriera S."/>
            <person name="Fuerstenberg S.I."/>
            <person name="Gachon C.M."/>
            <person name="Gaulin E."/>
            <person name="Govers F."/>
            <person name="Grenville-Briggs L."/>
            <person name="Horner N."/>
            <person name="Hostetler J."/>
            <person name="Jiang R.H."/>
            <person name="Johnson J."/>
            <person name="Krajaejun T."/>
            <person name="Lin H."/>
            <person name="Meijer H.J."/>
            <person name="Moore B."/>
            <person name="Morris P."/>
            <person name="Phuntmart V."/>
            <person name="Puiu D."/>
            <person name="Shetty J."/>
            <person name="Stajich J.E."/>
            <person name="Tripathy S."/>
            <person name="Wawra S."/>
            <person name="van West P."/>
            <person name="Whitty B.R."/>
            <person name="Coutinho P.M."/>
            <person name="Henrissat B."/>
            <person name="Martin F."/>
            <person name="Thomas P.D."/>
            <person name="Tyler B.M."/>
            <person name="De Vries R.P."/>
            <person name="Kamoun S."/>
            <person name="Yandell M."/>
            <person name="Tisserat N."/>
            <person name="Buell C.R."/>
        </authorList>
    </citation>
    <scope>NUCLEOTIDE SEQUENCE</scope>
    <source>
        <strain evidence="2">DAOM:BR144</strain>
    </source>
</reference>
<evidence type="ECO:0000313" key="2">
    <source>
        <dbReference type="Proteomes" id="UP000019132"/>
    </source>
</evidence>
<dbReference type="EMBL" id="GL376599">
    <property type="status" value="NOT_ANNOTATED_CDS"/>
    <property type="molecule type" value="Genomic_DNA"/>
</dbReference>
<dbReference type="VEuPathDB" id="FungiDB:PYU1_G008983"/>
<dbReference type="EnsemblProtists" id="PYU1_T009001">
    <property type="protein sequence ID" value="PYU1_T009001"/>
    <property type="gene ID" value="PYU1_G008983"/>
</dbReference>
<dbReference type="InParanoid" id="K3WVK3"/>
<organism evidence="1 2">
    <name type="scientific">Globisporangium ultimum (strain ATCC 200006 / CBS 805.95 / DAOM BR144)</name>
    <name type="common">Pythium ultimum</name>
    <dbReference type="NCBI Taxonomy" id="431595"/>
    <lineage>
        <taxon>Eukaryota</taxon>
        <taxon>Sar</taxon>
        <taxon>Stramenopiles</taxon>
        <taxon>Oomycota</taxon>
        <taxon>Peronosporomycetes</taxon>
        <taxon>Pythiales</taxon>
        <taxon>Pythiaceae</taxon>
        <taxon>Globisporangium</taxon>
    </lineage>
</organism>
<reference evidence="2" key="2">
    <citation type="submission" date="2010-04" db="EMBL/GenBank/DDBJ databases">
        <authorList>
            <person name="Buell R."/>
            <person name="Hamilton J."/>
            <person name="Hostetler J."/>
        </authorList>
    </citation>
    <scope>NUCLEOTIDE SEQUENCE [LARGE SCALE GENOMIC DNA]</scope>
    <source>
        <strain evidence="2">DAOM:BR144</strain>
    </source>
</reference>
<protein>
    <submittedName>
        <fullName evidence="1">Uncharacterized protein</fullName>
    </submittedName>
</protein>
<evidence type="ECO:0000313" key="1">
    <source>
        <dbReference type="EnsemblProtists" id="PYU1_T009001"/>
    </source>
</evidence>
<name>K3WVK3_GLOUD</name>
<dbReference type="AlphaFoldDB" id="K3WVK3"/>
<dbReference type="Proteomes" id="UP000019132">
    <property type="component" value="Unassembled WGS sequence"/>
</dbReference>
<dbReference type="HOGENOM" id="CLU_2872589_0_0_1"/>
<proteinExistence type="predicted"/>
<accession>K3WVK3</accession>